<feature type="transmembrane region" description="Helical" evidence="1">
    <location>
        <begin position="14"/>
        <end position="37"/>
    </location>
</feature>
<dbReference type="EMBL" id="BRYB01005014">
    <property type="protein sequence ID" value="GMI19336.1"/>
    <property type="molecule type" value="Genomic_DNA"/>
</dbReference>
<protein>
    <submittedName>
        <fullName evidence="2">Uncharacterized protein</fullName>
    </submittedName>
</protein>
<accession>A0ABQ6M4N2</accession>
<evidence type="ECO:0000256" key="1">
    <source>
        <dbReference type="SAM" id="Phobius"/>
    </source>
</evidence>
<keyword evidence="3" id="KW-1185">Reference proteome</keyword>
<organism evidence="2 3">
    <name type="scientific">Tetraparma gracilis</name>
    <dbReference type="NCBI Taxonomy" id="2962635"/>
    <lineage>
        <taxon>Eukaryota</taxon>
        <taxon>Sar</taxon>
        <taxon>Stramenopiles</taxon>
        <taxon>Ochrophyta</taxon>
        <taxon>Bolidophyceae</taxon>
        <taxon>Parmales</taxon>
        <taxon>Triparmaceae</taxon>
        <taxon>Tetraparma</taxon>
    </lineage>
</organism>
<sequence length="156" mass="17674">LAYKAAGKGKGGQVLMALFLVNSVLLPQVSMVIFSTFPCTEFDGDYGKYLTADKSIDCDGAAHAGMVAYATAMILVFPVGKPLLCLYLLWRKRKEIDVGQDRLEKEHASLHGNGATGLQEAVELRDKNEDIKHLAFLYESYQPKYWWYEVWETYRR</sequence>
<dbReference type="Proteomes" id="UP001165060">
    <property type="component" value="Unassembled WGS sequence"/>
</dbReference>
<proteinExistence type="predicted"/>
<feature type="non-terminal residue" evidence="2">
    <location>
        <position position="1"/>
    </location>
</feature>
<evidence type="ECO:0000313" key="3">
    <source>
        <dbReference type="Proteomes" id="UP001165060"/>
    </source>
</evidence>
<keyword evidence="1" id="KW-0812">Transmembrane</keyword>
<gene>
    <name evidence="2" type="ORF">TeGR_g1684</name>
</gene>
<keyword evidence="1" id="KW-0472">Membrane</keyword>
<keyword evidence="1" id="KW-1133">Transmembrane helix</keyword>
<evidence type="ECO:0000313" key="2">
    <source>
        <dbReference type="EMBL" id="GMI19336.1"/>
    </source>
</evidence>
<name>A0ABQ6M4N2_9STRA</name>
<feature type="transmembrane region" description="Helical" evidence="1">
    <location>
        <begin position="67"/>
        <end position="90"/>
    </location>
</feature>
<comment type="caution">
    <text evidence="2">The sequence shown here is derived from an EMBL/GenBank/DDBJ whole genome shotgun (WGS) entry which is preliminary data.</text>
</comment>
<reference evidence="2 3" key="1">
    <citation type="journal article" date="2023" name="Commun. Biol.">
        <title>Genome analysis of Parmales, the sister group of diatoms, reveals the evolutionary specialization of diatoms from phago-mixotrophs to photoautotrophs.</title>
        <authorList>
            <person name="Ban H."/>
            <person name="Sato S."/>
            <person name="Yoshikawa S."/>
            <person name="Yamada K."/>
            <person name="Nakamura Y."/>
            <person name="Ichinomiya M."/>
            <person name="Sato N."/>
            <person name="Blanc-Mathieu R."/>
            <person name="Endo H."/>
            <person name="Kuwata A."/>
            <person name="Ogata H."/>
        </authorList>
    </citation>
    <scope>NUCLEOTIDE SEQUENCE [LARGE SCALE GENOMIC DNA]</scope>
</reference>